<dbReference type="STRING" id="993689.GCA_002077135_02102"/>
<dbReference type="OrthoDB" id="9795573at2"/>
<comment type="caution">
    <text evidence="8">The sequence shown here is derived from an EMBL/GenBank/DDBJ whole genome shotgun (WGS) entry which is preliminary data.</text>
</comment>
<dbReference type="InterPro" id="IPR013762">
    <property type="entry name" value="Integrase-like_cat_sf"/>
</dbReference>
<reference evidence="8 9" key="1">
    <citation type="submission" date="2017-02" db="EMBL/GenBank/DDBJ databases">
        <title>Whole genome sequencing of Metallibacterium scheffleri DSM 24874 (T).</title>
        <authorList>
            <person name="Kumar S."/>
            <person name="Patil P."/>
            <person name="Patil P.B."/>
        </authorList>
    </citation>
    <scope>NUCLEOTIDE SEQUENCE [LARGE SCALE GENOMIC DNA]</scope>
    <source>
        <strain evidence="8 9">DSM 24874</strain>
    </source>
</reference>
<dbReference type="GO" id="GO:0015074">
    <property type="term" value="P:DNA integration"/>
    <property type="evidence" value="ECO:0007669"/>
    <property type="project" value="UniProtKB-KW"/>
</dbReference>
<dbReference type="Pfam" id="PF22022">
    <property type="entry name" value="Phage_int_M"/>
    <property type="match status" value="1"/>
</dbReference>
<evidence type="ECO:0000313" key="9">
    <source>
        <dbReference type="Proteomes" id="UP000307749"/>
    </source>
</evidence>
<evidence type="ECO:0000256" key="5">
    <source>
        <dbReference type="PROSITE-ProRule" id="PRU01248"/>
    </source>
</evidence>
<keyword evidence="3 5" id="KW-0238">DNA-binding</keyword>
<dbReference type="AlphaFoldDB" id="A0A4S3KPW9"/>
<organism evidence="8 9">
    <name type="scientific">Metallibacterium scheffleri</name>
    <dbReference type="NCBI Taxonomy" id="993689"/>
    <lineage>
        <taxon>Bacteria</taxon>
        <taxon>Pseudomonadati</taxon>
        <taxon>Pseudomonadota</taxon>
        <taxon>Gammaproteobacteria</taxon>
        <taxon>Lysobacterales</taxon>
        <taxon>Rhodanobacteraceae</taxon>
        <taxon>Metallibacterium</taxon>
    </lineage>
</organism>
<keyword evidence="9" id="KW-1185">Reference proteome</keyword>
<dbReference type="InterPro" id="IPR002104">
    <property type="entry name" value="Integrase_catalytic"/>
</dbReference>
<evidence type="ECO:0000256" key="4">
    <source>
        <dbReference type="ARBA" id="ARBA00023172"/>
    </source>
</evidence>
<proteinExistence type="inferred from homology"/>
<keyword evidence="4" id="KW-0233">DNA recombination</keyword>
<evidence type="ECO:0000256" key="2">
    <source>
        <dbReference type="ARBA" id="ARBA00022908"/>
    </source>
</evidence>
<dbReference type="RefSeq" id="WP_081127439.1">
    <property type="nucleotide sequence ID" value="NZ_LDOS01000002.1"/>
</dbReference>
<comment type="similarity">
    <text evidence="1">Belongs to the 'phage' integrase family.</text>
</comment>
<dbReference type="PROSITE" id="PS51898">
    <property type="entry name" value="TYR_RECOMBINASE"/>
    <property type="match status" value="1"/>
</dbReference>
<evidence type="ECO:0000259" key="6">
    <source>
        <dbReference type="PROSITE" id="PS51898"/>
    </source>
</evidence>
<protein>
    <submittedName>
        <fullName evidence="8">Integrase</fullName>
    </submittedName>
</protein>
<dbReference type="SUPFAM" id="SSF56349">
    <property type="entry name" value="DNA breaking-rejoining enzymes"/>
    <property type="match status" value="1"/>
</dbReference>
<dbReference type="Gene3D" id="1.10.150.130">
    <property type="match status" value="1"/>
</dbReference>
<dbReference type="InterPro" id="IPR011010">
    <property type="entry name" value="DNA_brk_join_enz"/>
</dbReference>
<dbReference type="CDD" id="cd00801">
    <property type="entry name" value="INT_P4_C"/>
    <property type="match status" value="1"/>
</dbReference>
<evidence type="ECO:0000313" key="8">
    <source>
        <dbReference type="EMBL" id="THD10498.1"/>
    </source>
</evidence>
<dbReference type="Gene3D" id="1.10.443.10">
    <property type="entry name" value="Intergrase catalytic core"/>
    <property type="match status" value="1"/>
</dbReference>
<sequence length="396" mass="44048">MLTSSAVTNAKPNPAKQYRLSDERGLYLLVRPQGGKWWRFDYARPGNKKRNTLSLGIFPDVSLKQARERRDEIRKLIADGIDPAAKQAAEHSAAADTFKAIAEEWHTTHKAKWTPDYGDEILRRLEVNVFPYIGARAITSLTAPDILAVLRRIEARGAVDLAHRQHQVCGQVFRYAIATGRATADPTPALRGAIPPAPKVHLASIKEPARVGELLRALHSYSGGPVVSAALNLAPLVFTRPGELRHAEWAEIDFDTAEWRIPAHKMKMRAPHIVPLSTQAVAILRDLHPLTGRGKYVFPSPRGAARCMSENAITVALRALGYDGQTMTGHGFRSIASTLLNEQGWNRDAIERQLAHAERDGVRDAYNYAEYLPERRKMMQAWADYLDGLRKQPGTA</sequence>
<dbReference type="InterPro" id="IPR050808">
    <property type="entry name" value="Phage_Integrase"/>
</dbReference>
<gene>
    <name evidence="8" type="ORF">B1806_07855</name>
</gene>
<name>A0A4S3KPW9_9GAMM</name>
<dbReference type="PANTHER" id="PTHR30629">
    <property type="entry name" value="PROPHAGE INTEGRASE"/>
    <property type="match status" value="1"/>
</dbReference>
<evidence type="ECO:0000259" key="7">
    <source>
        <dbReference type="PROSITE" id="PS51900"/>
    </source>
</evidence>
<dbReference type="Pfam" id="PF00589">
    <property type="entry name" value="Phage_integrase"/>
    <property type="match status" value="1"/>
</dbReference>
<dbReference type="PANTHER" id="PTHR30629:SF2">
    <property type="entry name" value="PROPHAGE INTEGRASE INTS-RELATED"/>
    <property type="match status" value="1"/>
</dbReference>
<dbReference type="GO" id="GO:0006310">
    <property type="term" value="P:DNA recombination"/>
    <property type="evidence" value="ECO:0007669"/>
    <property type="project" value="UniProtKB-KW"/>
</dbReference>
<dbReference type="Proteomes" id="UP000307749">
    <property type="component" value="Unassembled WGS sequence"/>
</dbReference>
<evidence type="ECO:0000256" key="3">
    <source>
        <dbReference type="ARBA" id="ARBA00023125"/>
    </source>
</evidence>
<feature type="domain" description="Core-binding (CB)" evidence="7">
    <location>
        <begin position="96"/>
        <end position="177"/>
    </location>
</feature>
<feature type="domain" description="Tyr recombinase" evidence="6">
    <location>
        <begin position="201"/>
        <end position="380"/>
    </location>
</feature>
<dbReference type="InterPro" id="IPR010998">
    <property type="entry name" value="Integrase_recombinase_N"/>
</dbReference>
<dbReference type="PROSITE" id="PS51900">
    <property type="entry name" value="CB"/>
    <property type="match status" value="1"/>
</dbReference>
<dbReference type="Gene3D" id="3.30.160.390">
    <property type="entry name" value="Integrase, DNA-binding domain"/>
    <property type="match status" value="1"/>
</dbReference>
<dbReference type="EMBL" id="MWQO01000025">
    <property type="protein sequence ID" value="THD10498.1"/>
    <property type="molecule type" value="Genomic_DNA"/>
</dbReference>
<dbReference type="GO" id="GO:0003677">
    <property type="term" value="F:DNA binding"/>
    <property type="evidence" value="ECO:0007669"/>
    <property type="project" value="UniProtKB-UniRule"/>
</dbReference>
<evidence type="ECO:0000256" key="1">
    <source>
        <dbReference type="ARBA" id="ARBA00008857"/>
    </source>
</evidence>
<dbReference type="InterPro" id="IPR038488">
    <property type="entry name" value="Integrase_DNA-bd_sf"/>
</dbReference>
<dbReference type="Pfam" id="PF13356">
    <property type="entry name" value="Arm-DNA-bind_3"/>
    <property type="match status" value="1"/>
</dbReference>
<dbReference type="InterPro" id="IPR025166">
    <property type="entry name" value="Integrase_DNA_bind_dom"/>
</dbReference>
<dbReference type="InterPro" id="IPR053876">
    <property type="entry name" value="Phage_int_M"/>
</dbReference>
<keyword evidence="2" id="KW-0229">DNA integration</keyword>
<dbReference type="InterPro" id="IPR044068">
    <property type="entry name" value="CB"/>
</dbReference>
<accession>A0A4S3KPW9</accession>